<protein>
    <submittedName>
        <fullName evidence="10">Putative cell adhesion molecule 3</fullName>
    </submittedName>
</protein>
<dbReference type="InterPro" id="IPR051275">
    <property type="entry name" value="Cell_adhesion_signaling"/>
</dbReference>
<dbReference type="GO" id="GO:0005886">
    <property type="term" value="C:plasma membrane"/>
    <property type="evidence" value="ECO:0007669"/>
    <property type="project" value="TreeGrafter"/>
</dbReference>
<evidence type="ECO:0000313" key="10">
    <source>
        <dbReference type="EMBL" id="JAV13174.1"/>
    </source>
</evidence>
<reference evidence="10" key="1">
    <citation type="submission" date="2016-12" db="EMBL/GenBank/DDBJ databases">
        <title>An insight into the sialome and mialome of the sand fly, Nyssomyia neivai.</title>
        <authorList>
            <person name="Sebastian V."/>
            <person name="Goulart T.M."/>
            <person name="Oliveira W."/>
            <person name="Calvo E."/>
            <person name="Oliveira L.F."/>
            <person name="Pinto M.C."/>
            <person name="Rosselino A.M."/>
            <person name="Ribeiro J.M."/>
        </authorList>
    </citation>
    <scope>NUCLEOTIDE SEQUENCE</scope>
</reference>
<dbReference type="InterPro" id="IPR007110">
    <property type="entry name" value="Ig-like_dom"/>
</dbReference>
<dbReference type="SUPFAM" id="SSF48726">
    <property type="entry name" value="Immunoglobulin"/>
    <property type="match status" value="2"/>
</dbReference>
<accession>A0A1L8E3G2</accession>
<keyword evidence="2 7" id="KW-0472">Membrane</keyword>
<dbReference type="EMBL" id="GFDF01000910">
    <property type="protein sequence ID" value="JAV13174.1"/>
    <property type="molecule type" value="Transcribed_RNA"/>
</dbReference>
<feature type="domain" description="Ig-like" evidence="9">
    <location>
        <begin position="129"/>
        <end position="231"/>
    </location>
</feature>
<evidence type="ECO:0000256" key="8">
    <source>
        <dbReference type="SAM" id="SignalP"/>
    </source>
</evidence>
<keyword evidence="7" id="KW-1133">Transmembrane helix</keyword>
<evidence type="ECO:0000256" key="1">
    <source>
        <dbReference type="ARBA" id="ARBA00004479"/>
    </source>
</evidence>
<dbReference type="GO" id="GO:0050839">
    <property type="term" value="F:cell adhesion molecule binding"/>
    <property type="evidence" value="ECO:0007669"/>
    <property type="project" value="TreeGrafter"/>
</dbReference>
<dbReference type="PROSITE" id="PS50835">
    <property type="entry name" value="IG_LIKE"/>
    <property type="match status" value="1"/>
</dbReference>
<dbReference type="Gene3D" id="2.60.40.10">
    <property type="entry name" value="Immunoglobulins"/>
    <property type="match status" value="2"/>
</dbReference>
<keyword evidence="5" id="KW-0393">Immunoglobulin domain</keyword>
<evidence type="ECO:0000256" key="4">
    <source>
        <dbReference type="ARBA" id="ARBA00023180"/>
    </source>
</evidence>
<dbReference type="InterPro" id="IPR013162">
    <property type="entry name" value="CD80_C2-set"/>
</dbReference>
<comment type="subcellular location">
    <subcellularLocation>
        <location evidence="1">Membrane</location>
        <topology evidence="1">Single-pass type I membrane protein</topology>
    </subcellularLocation>
</comment>
<evidence type="ECO:0000256" key="6">
    <source>
        <dbReference type="SAM" id="MobiDB-lite"/>
    </source>
</evidence>
<organism evidence="10">
    <name type="scientific">Nyssomyia neivai</name>
    <dbReference type="NCBI Taxonomy" id="330878"/>
    <lineage>
        <taxon>Eukaryota</taxon>
        <taxon>Metazoa</taxon>
        <taxon>Ecdysozoa</taxon>
        <taxon>Arthropoda</taxon>
        <taxon>Hexapoda</taxon>
        <taxon>Insecta</taxon>
        <taxon>Pterygota</taxon>
        <taxon>Neoptera</taxon>
        <taxon>Endopterygota</taxon>
        <taxon>Diptera</taxon>
        <taxon>Nematocera</taxon>
        <taxon>Psychodoidea</taxon>
        <taxon>Psychodidae</taxon>
        <taxon>Nyssomyia</taxon>
    </lineage>
</organism>
<evidence type="ECO:0000256" key="5">
    <source>
        <dbReference type="ARBA" id="ARBA00023319"/>
    </source>
</evidence>
<keyword evidence="8" id="KW-0732">Signal</keyword>
<dbReference type="InterPro" id="IPR036179">
    <property type="entry name" value="Ig-like_dom_sf"/>
</dbReference>
<evidence type="ECO:0000259" key="9">
    <source>
        <dbReference type="PROSITE" id="PS50835"/>
    </source>
</evidence>
<name>A0A1L8E3G2_9DIPT</name>
<feature type="signal peptide" evidence="8">
    <location>
        <begin position="1"/>
        <end position="23"/>
    </location>
</feature>
<keyword evidence="3" id="KW-1015">Disulfide bond</keyword>
<feature type="transmembrane region" description="Helical" evidence="7">
    <location>
        <begin position="344"/>
        <end position="370"/>
    </location>
</feature>
<evidence type="ECO:0000256" key="3">
    <source>
        <dbReference type="ARBA" id="ARBA00023157"/>
    </source>
</evidence>
<dbReference type="Pfam" id="PF08205">
    <property type="entry name" value="C2-set_2"/>
    <property type="match status" value="1"/>
</dbReference>
<keyword evidence="4" id="KW-0325">Glycoprotein</keyword>
<feature type="chain" id="PRO_5012024408" evidence="8">
    <location>
        <begin position="24"/>
        <end position="525"/>
    </location>
</feature>
<sequence>MDTNMYAKLLISVIMLTGALTLAQRVDVTPQQVIARVGEPASILCRAGRQIQYCRIEIVGERILNLNPTWQQRPGFPYFGEGLQSGQCGVTIEQVKTTNHGPVRCFLGVEGDEISGVADLIVALEPQRPQLEILTPGRNGAFEVDSEFQAKCVSHDGRPPANLTWFLDDENIFDGVTIPEVVESHDRNNATLYTVVQGIQRFIRVSDDRRNLICRANHFSYPQGYLDSRIQLLVRYRPQPLPLVKLYGLILGSTGLVNVTIRANPRPLTEWQVAGNTIQQGTRNGRYEAYEPQDLGRGEFNVALSIAGLTLEDTTKEFVLRASNEFGTTDYQVRISSSEAAPAAGLGVGPIIGIVIAVLVILIIIGLIVVARATGRWCFSDNSAPRPSETSEPERVDNRLASLAYFTPRRLWRKLFKPNLSLNAIFKRNKSPSTVKHEALESQTQQSGPNAAGEDDQHPRDSEETVIITDEVTDPKEEDSKPNIVYAELMLKPSPEGKAPPQKTPTEYAEIVYPKTPKVTDAKTN</sequence>
<dbReference type="GO" id="GO:0005911">
    <property type="term" value="C:cell-cell junction"/>
    <property type="evidence" value="ECO:0007669"/>
    <property type="project" value="TreeGrafter"/>
</dbReference>
<dbReference type="PANTHER" id="PTHR11640:SF136">
    <property type="entry name" value="NEPHRIN"/>
    <property type="match status" value="1"/>
</dbReference>
<dbReference type="AlphaFoldDB" id="A0A1L8E3G2"/>
<evidence type="ECO:0000256" key="2">
    <source>
        <dbReference type="ARBA" id="ARBA00023136"/>
    </source>
</evidence>
<evidence type="ECO:0000256" key="7">
    <source>
        <dbReference type="SAM" id="Phobius"/>
    </source>
</evidence>
<dbReference type="InterPro" id="IPR013783">
    <property type="entry name" value="Ig-like_fold"/>
</dbReference>
<dbReference type="GO" id="GO:0098609">
    <property type="term" value="P:cell-cell adhesion"/>
    <property type="evidence" value="ECO:0007669"/>
    <property type="project" value="TreeGrafter"/>
</dbReference>
<keyword evidence="7" id="KW-0812">Transmembrane</keyword>
<proteinExistence type="predicted"/>
<dbReference type="PANTHER" id="PTHR11640">
    <property type="entry name" value="NEPHRIN"/>
    <property type="match status" value="1"/>
</dbReference>
<feature type="region of interest" description="Disordered" evidence="6">
    <location>
        <begin position="433"/>
        <end position="481"/>
    </location>
</feature>